<proteinExistence type="inferred from homology"/>
<dbReference type="Gene3D" id="3.30.420.40">
    <property type="match status" value="1"/>
</dbReference>
<dbReference type="InterPro" id="IPR043129">
    <property type="entry name" value="ATPase_NBD"/>
</dbReference>
<dbReference type="PANTHER" id="PTHR30005:SF0">
    <property type="entry name" value="RETROGRADE REGULATION PROTEIN 2"/>
    <property type="match status" value="1"/>
</dbReference>
<dbReference type="GO" id="GO:0016462">
    <property type="term" value="F:pyrophosphatase activity"/>
    <property type="evidence" value="ECO:0007669"/>
    <property type="project" value="TreeGrafter"/>
</dbReference>
<dbReference type="InterPro" id="IPR050273">
    <property type="entry name" value="GppA/Ppx_hydrolase"/>
</dbReference>
<dbReference type="EMBL" id="UPPP01000069">
    <property type="protein sequence ID" value="VBB06915.1"/>
    <property type="molecule type" value="Genomic_DNA"/>
</dbReference>
<dbReference type="RefSeq" id="WP_122627864.1">
    <property type="nucleotide sequence ID" value="NZ_UPPP01000069.1"/>
</dbReference>
<organism evidence="4 5">
    <name type="scientific">Lucifera butyrica</name>
    <dbReference type="NCBI Taxonomy" id="1351585"/>
    <lineage>
        <taxon>Bacteria</taxon>
        <taxon>Bacillati</taxon>
        <taxon>Bacillota</taxon>
        <taxon>Negativicutes</taxon>
        <taxon>Veillonellales</taxon>
        <taxon>Veillonellaceae</taxon>
        <taxon>Lucifera</taxon>
    </lineage>
</organism>
<dbReference type="CDD" id="cd24006">
    <property type="entry name" value="ASKHA_NBD_PPX_GppA"/>
    <property type="match status" value="1"/>
</dbReference>
<evidence type="ECO:0000256" key="1">
    <source>
        <dbReference type="ARBA" id="ARBA00007125"/>
    </source>
</evidence>
<dbReference type="SUPFAM" id="SSF109604">
    <property type="entry name" value="HD-domain/PDEase-like"/>
    <property type="match status" value="1"/>
</dbReference>
<keyword evidence="5" id="KW-1185">Reference proteome</keyword>
<evidence type="ECO:0000259" key="3">
    <source>
        <dbReference type="Pfam" id="PF21447"/>
    </source>
</evidence>
<feature type="domain" description="Ppx/GppA phosphatase C-terminal" evidence="3">
    <location>
        <begin position="331"/>
        <end position="486"/>
    </location>
</feature>
<dbReference type="InterPro" id="IPR003607">
    <property type="entry name" value="HD/PDEase_dom"/>
</dbReference>
<dbReference type="Proteomes" id="UP000277811">
    <property type="component" value="Unassembled WGS sequence"/>
</dbReference>
<name>A0A498R7F8_9FIRM</name>
<dbReference type="Gene3D" id="3.30.420.150">
    <property type="entry name" value="Exopolyphosphatase. Domain 2"/>
    <property type="match status" value="1"/>
</dbReference>
<comment type="similarity">
    <text evidence="1">Belongs to the GppA/Ppx family.</text>
</comment>
<evidence type="ECO:0000313" key="4">
    <source>
        <dbReference type="EMBL" id="VBB06915.1"/>
    </source>
</evidence>
<dbReference type="AlphaFoldDB" id="A0A498R7F8"/>
<dbReference type="SUPFAM" id="SSF53067">
    <property type="entry name" value="Actin-like ATPase domain"/>
    <property type="match status" value="2"/>
</dbReference>
<dbReference type="CDD" id="cd00077">
    <property type="entry name" value="HDc"/>
    <property type="match status" value="1"/>
</dbReference>
<dbReference type="InterPro" id="IPR048950">
    <property type="entry name" value="Ppx_GppA_C"/>
</dbReference>
<evidence type="ECO:0000259" key="2">
    <source>
        <dbReference type="Pfam" id="PF02541"/>
    </source>
</evidence>
<accession>A0A498R7F8</accession>
<dbReference type="PANTHER" id="PTHR30005">
    <property type="entry name" value="EXOPOLYPHOSPHATASE"/>
    <property type="match status" value="1"/>
</dbReference>
<reference evidence="4 5" key="1">
    <citation type="submission" date="2018-06" db="EMBL/GenBank/DDBJ databases">
        <authorList>
            <person name="Strepis N."/>
        </authorList>
    </citation>
    <scope>NUCLEOTIDE SEQUENCE [LARGE SCALE GENOMIC DNA]</scope>
    <source>
        <strain evidence="4">LUCI</strain>
    </source>
</reference>
<dbReference type="Pfam" id="PF02541">
    <property type="entry name" value="Ppx-GppA"/>
    <property type="match status" value="1"/>
</dbReference>
<dbReference type="InterPro" id="IPR003695">
    <property type="entry name" value="Ppx_GppA_N"/>
</dbReference>
<dbReference type="Gene3D" id="1.10.3210.10">
    <property type="entry name" value="Hypothetical protein af1432"/>
    <property type="match status" value="1"/>
</dbReference>
<feature type="domain" description="Ppx/GppA phosphatase N-terminal" evidence="2">
    <location>
        <begin position="27"/>
        <end position="307"/>
    </location>
</feature>
<dbReference type="OrthoDB" id="9814545at2"/>
<protein>
    <submittedName>
        <fullName evidence="4">Ppx/gppa phosphatase</fullName>
    </submittedName>
</protein>
<sequence>MPKTSPELFAAIHVGSEQIGMQIVEYTDLRSIKIVERAQRQVVLGEETFKTGRIGFNSISEVCELLKGYRRMMSEYDVGEYRLIATTAIREAKNQQYIIDQIKVKTGFKVEVVDMPQEIFFKYVAMFKALQERQITKEADGILFVDISSGGLGFTLYQERKIKYHQNIHIGALRIKESFDKTQRDSAYFQQALAEYIYSTIELVEQELGQYKIKYLVLSGFETRLLQKMLGGEQSAQLSFVSLADFYHLYEQVRMLNLPQLMKKFDLSESKAEMVLPTILLYSQILSLASSDEIVIAGDSVMDGITYLHVAQQYEDKWLDMLEEQVVSFARALGRKYQYDSQHAGRVEEASLLLFDRLVKVHGLGRRERLQLKVATILHDIGKFVSLRKHYFYSYRLIASSDMPGFSEREKEVIANVAYYHSKGTPNDSDSNFSLLSMEQKVTVAKLAALIRLADALDRSHRQKAVIHDIVLKGDEMIISVSAQEDMSLEEWTFVDKADFFEDVFGIRAILERQAGSR</sequence>
<gene>
    <name evidence="4" type="ORF">LUCI_2155</name>
</gene>
<dbReference type="Pfam" id="PF21447">
    <property type="entry name" value="Ppx-GppA_III"/>
    <property type="match status" value="1"/>
</dbReference>
<evidence type="ECO:0000313" key="5">
    <source>
        <dbReference type="Proteomes" id="UP000277811"/>
    </source>
</evidence>